<protein>
    <recommendedName>
        <fullName evidence="3">Uroporphyrinogen decarboxylase (URO-D) domain-containing protein</fullName>
    </recommendedName>
</protein>
<proteinExistence type="predicted"/>
<comment type="caution">
    <text evidence="1">The sequence shown here is derived from an EMBL/GenBank/DDBJ whole genome shotgun (WGS) entry which is preliminary data.</text>
</comment>
<accession>A0A932CNI9</accession>
<dbReference type="InterPro" id="IPR038071">
    <property type="entry name" value="UROD/MetE-like_sf"/>
</dbReference>
<dbReference type="SUPFAM" id="SSF51726">
    <property type="entry name" value="UROD/MetE-like"/>
    <property type="match status" value="1"/>
</dbReference>
<evidence type="ECO:0000313" key="2">
    <source>
        <dbReference type="Proteomes" id="UP000769766"/>
    </source>
</evidence>
<sequence length="41" mass="4349">MEDLSRGGGFILASGCEFPPNASLLNARAMVEAAELYGAYR</sequence>
<gene>
    <name evidence="1" type="ORF">HYY20_07225</name>
</gene>
<evidence type="ECO:0008006" key="3">
    <source>
        <dbReference type="Google" id="ProtNLM"/>
    </source>
</evidence>
<dbReference type="EMBL" id="JACPRF010000217">
    <property type="protein sequence ID" value="MBI2876656.1"/>
    <property type="molecule type" value="Genomic_DNA"/>
</dbReference>
<dbReference type="AlphaFoldDB" id="A0A932CNI9"/>
<reference evidence="1" key="1">
    <citation type="submission" date="2020-07" db="EMBL/GenBank/DDBJ databases">
        <title>Huge and variable diversity of episymbiotic CPR bacteria and DPANN archaea in groundwater ecosystems.</title>
        <authorList>
            <person name="He C.Y."/>
            <person name="Keren R."/>
            <person name="Whittaker M."/>
            <person name="Farag I.F."/>
            <person name="Doudna J."/>
            <person name="Cate J.H.D."/>
            <person name="Banfield J.F."/>
        </authorList>
    </citation>
    <scope>NUCLEOTIDE SEQUENCE</scope>
    <source>
        <strain evidence="1">NC_groundwater_672_Ag_B-0.1um_62_36</strain>
    </source>
</reference>
<dbReference type="Gene3D" id="3.20.20.210">
    <property type="match status" value="1"/>
</dbReference>
<organism evidence="1 2">
    <name type="scientific">Tectimicrobiota bacterium</name>
    <dbReference type="NCBI Taxonomy" id="2528274"/>
    <lineage>
        <taxon>Bacteria</taxon>
        <taxon>Pseudomonadati</taxon>
        <taxon>Nitrospinota/Tectimicrobiota group</taxon>
        <taxon>Candidatus Tectimicrobiota</taxon>
    </lineage>
</organism>
<dbReference type="Proteomes" id="UP000769766">
    <property type="component" value="Unassembled WGS sequence"/>
</dbReference>
<evidence type="ECO:0000313" key="1">
    <source>
        <dbReference type="EMBL" id="MBI2876656.1"/>
    </source>
</evidence>
<name>A0A932CNI9_UNCTE</name>